<dbReference type="RefSeq" id="WP_326023876.1">
    <property type="nucleotide sequence ID" value="NZ_JAOZYC010000207.1"/>
</dbReference>
<name>A0ABU6FJ02_9ACTN</name>
<dbReference type="Pfam" id="PF19054">
    <property type="entry name" value="DUF5753"/>
    <property type="match status" value="1"/>
</dbReference>
<dbReference type="CDD" id="cd00093">
    <property type="entry name" value="HTH_XRE"/>
    <property type="match status" value="1"/>
</dbReference>
<evidence type="ECO:0000259" key="1">
    <source>
        <dbReference type="PROSITE" id="PS50943"/>
    </source>
</evidence>
<keyword evidence="3" id="KW-1185">Reference proteome</keyword>
<reference evidence="2 3" key="1">
    <citation type="submission" date="2022-10" db="EMBL/GenBank/DDBJ databases">
        <authorList>
            <person name="Xie J."/>
            <person name="Shen N."/>
        </authorList>
    </citation>
    <scope>NUCLEOTIDE SEQUENCE [LARGE SCALE GENOMIC DNA]</scope>
    <source>
        <strain evidence="2 3">YIM65594</strain>
    </source>
</reference>
<dbReference type="PROSITE" id="PS50943">
    <property type="entry name" value="HTH_CROC1"/>
    <property type="match status" value="1"/>
</dbReference>
<feature type="domain" description="HTH cro/C1-type" evidence="1">
    <location>
        <begin position="22"/>
        <end position="75"/>
    </location>
</feature>
<dbReference type="Gene3D" id="1.10.260.40">
    <property type="entry name" value="lambda repressor-like DNA-binding domains"/>
    <property type="match status" value="1"/>
</dbReference>
<protein>
    <submittedName>
        <fullName evidence="2">Helix-turn-helix transcriptional regulator</fullName>
    </submittedName>
</protein>
<accession>A0ABU6FJ02</accession>
<evidence type="ECO:0000313" key="3">
    <source>
        <dbReference type="Proteomes" id="UP001354931"/>
    </source>
</evidence>
<proteinExistence type="predicted"/>
<dbReference type="Proteomes" id="UP001354931">
    <property type="component" value="Unassembled WGS sequence"/>
</dbReference>
<dbReference type="InterPro" id="IPR010982">
    <property type="entry name" value="Lambda_DNA-bd_dom_sf"/>
</dbReference>
<dbReference type="EMBL" id="JAOZYC010000207">
    <property type="protein sequence ID" value="MEB8344032.1"/>
    <property type="molecule type" value="Genomic_DNA"/>
</dbReference>
<dbReference type="SUPFAM" id="SSF47413">
    <property type="entry name" value="lambda repressor-like DNA-binding domains"/>
    <property type="match status" value="1"/>
</dbReference>
<dbReference type="InterPro" id="IPR001387">
    <property type="entry name" value="Cro/C1-type_HTH"/>
</dbReference>
<sequence length="279" mass="31195">MARAENKDEAGGVAYLVASLTKALRMQHNLSQEQLGQRIGYTAAAISAVETCAQPASDDMLVKLEESIGSGLGVFQKAREYVLLDKYPRQFRDFARLEAQAVTLSSYQTYVVHGLFQTRGYAHALIGGGHPRLPESKVKELVEARLARRALFDRDPTALIELIVDEAVLRRPFGDWESMRGQLHSLVKDSRRHNVSVQVMPLERGLRGDHAGVRGDMTLVETREHRHVVYMEIEDESILVSNPAKASQLAHRYAKIRSQALSPDDSLRLIERLAGERQG</sequence>
<comment type="caution">
    <text evidence="2">The sequence shown here is derived from an EMBL/GenBank/DDBJ whole genome shotgun (WGS) entry which is preliminary data.</text>
</comment>
<dbReference type="SMART" id="SM00530">
    <property type="entry name" value="HTH_XRE"/>
    <property type="match status" value="1"/>
</dbReference>
<dbReference type="Pfam" id="PF01381">
    <property type="entry name" value="HTH_3"/>
    <property type="match status" value="1"/>
</dbReference>
<gene>
    <name evidence="2" type="ORF">OKJ99_41815</name>
</gene>
<organism evidence="2 3">
    <name type="scientific">Streptomyces endophyticus</name>
    <dbReference type="NCBI Taxonomy" id="714166"/>
    <lineage>
        <taxon>Bacteria</taxon>
        <taxon>Bacillati</taxon>
        <taxon>Actinomycetota</taxon>
        <taxon>Actinomycetes</taxon>
        <taxon>Kitasatosporales</taxon>
        <taxon>Streptomycetaceae</taxon>
        <taxon>Streptomyces</taxon>
    </lineage>
</organism>
<dbReference type="InterPro" id="IPR043917">
    <property type="entry name" value="DUF5753"/>
</dbReference>
<evidence type="ECO:0000313" key="2">
    <source>
        <dbReference type="EMBL" id="MEB8344032.1"/>
    </source>
</evidence>